<evidence type="ECO:0000256" key="4">
    <source>
        <dbReference type="ARBA" id="ARBA00022496"/>
    </source>
</evidence>
<keyword evidence="17" id="KW-0675">Receptor</keyword>
<dbReference type="PROSITE" id="PS52016">
    <property type="entry name" value="TONB_DEPENDENT_REC_3"/>
    <property type="match status" value="1"/>
</dbReference>
<keyword evidence="10 12" id="KW-0472">Membrane</keyword>
<dbReference type="InterPro" id="IPR012910">
    <property type="entry name" value="Plug_dom"/>
</dbReference>
<keyword evidence="9 13" id="KW-0798">TonB box</keyword>
<feature type="chain" id="PRO_5032879471" evidence="14">
    <location>
        <begin position="23"/>
        <end position="823"/>
    </location>
</feature>
<comment type="caution">
    <text evidence="17">The sequence shown here is derived from an EMBL/GenBank/DDBJ whole genome shotgun (WGS) entry which is preliminary data.</text>
</comment>
<accession>A0A840KF41</accession>
<keyword evidence="6 14" id="KW-0732">Signal</keyword>
<evidence type="ECO:0000256" key="13">
    <source>
        <dbReference type="RuleBase" id="RU003357"/>
    </source>
</evidence>
<evidence type="ECO:0000313" key="18">
    <source>
        <dbReference type="Proteomes" id="UP000592180"/>
    </source>
</evidence>
<evidence type="ECO:0000259" key="16">
    <source>
        <dbReference type="Pfam" id="PF07715"/>
    </source>
</evidence>
<dbReference type="Pfam" id="PF00593">
    <property type="entry name" value="TonB_dep_Rec_b-barrel"/>
    <property type="match status" value="1"/>
</dbReference>
<protein>
    <submittedName>
        <fullName evidence="17">Outer membrane receptor protein involved in Fe transport</fullName>
    </submittedName>
</protein>
<evidence type="ECO:0000256" key="1">
    <source>
        <dbReference type="ARBA" id="ARBA00004571"/>
    </source>
</evidence>
<comment type="similarity">
    <text evidence="12 13">Belongs to the TonB-dependent receptor family.</text>
</comment>
<keyword evidence="5 12" id="KW-0812">Transmembrane</keyword>
<name>A0A840KF41_9FLAO</name>
<evidence type="ECO:0000256" key="10">
    <source>
        <dbReference type="ARBA" id="ARBA00023136"/>
    </source>
</evidence>
<feature type="signal peptide" evidence="14">
    <location>
        <begin position="1"/>
        <end position="22"/>
    </location>
</feature>
<dbReference type="EMBL" id="JACHLE010000001">
    <property type="protein sequence ID" value="MBB4806344.1"/>
    <property type="molecule type" value="Genomic_DNA"/>
</dbReference>
<dbReference type="PANTHER" id="PTHR32552">
    <property type="entry name" value="FERRICHROME IRON RECEPTOR-RELATED"/>
    <property type="match status" value="1"/>
</dbReference>
<keyword evidence="2 12" id="KW-0813">Transport</keyword>
<dbReference type="InterPro" id="IPR037066">
    <property type="entry name" value="Plug_dom_sf"/>
</dbReference>
<gene>
    <name evidence="17" type="ORF">HNP38_001616</name>
</gene>
<dbReference type="Gene3D" id="2.170.130.10">
    <property type="entry name" value="TonB-dependent receptor, plug domain"/>
    <property type="match status" value="1"/>
</dbReference>
<keyword evidence="8" id="KW-0406">Ion transport</keyword>
<dbReference type="PANTHER" id="PTHR32552:SF89">
    <property type="entry name" value="CATECHOLATE SIDEROPHORE RECEPTOR FIU"/>
    <property type="match status" value="1"/>
</dbReference>
<keyword evidence="3 12" id="KW-1134">Transmembrane beta strand</keyword>
<sequence length="823" mass="91093">MKRKSILLFTGIATLYFNQAYAQETPQDSTRTAAIDQVVITGSANPKKKIESSTAISTFSAKEIQKQNPVSTAALLQKVPGFAVETSGGEVGNNLFARGIPSAGAYEYVQVQEDGLPVFEDGALQFANADAFFRVDATTARLEALRGGSGSIFASNAPGGIINFISKEGSNKFTGMTKLETSTYGLMRVDGNFGGALVEDKLFLNVGGFYRVDNGIRNPGYKANNGGQIKLNLKYVFDKGFAKVYYKKLNDRNLFLLPIPLMQEGDKIKEFPGFDANYGTYASRYISKLRVPQVGGGYFERDLENGVNPNVDVLGGEFKYDLGENFSVSNKMKYTNIDLNYTAIFPSGTPTLAKDFANGYTTSAGMAAPILGNNYQYSYADNGQVANPMYVQKVGFWAIDKKMNNFANDLRFDYKIDNLSMALGFYKSAWKSSQSWNWSNLLVETKDHTRLLNLVDTSLDATDPNYSRTYNGVSDISWLVRNSEIQGSVNALYFNADFQVNDKLNLNGGIRYDNNTYKGVKDKASWGNQSNLDNSGLSVDGGSYNGLNGFNTTTADNSMLVSSGPYYYWRYDVDKVSATAAGNYKFNQNNAAFARYSHGFRSPIEEAYYDNAENLDKIKPTVTNQFELGFKHYQSNFDITAILFSSALNDIAFTDILSNGQSENAFGSTKNYGLELETNWRFFNRLLEVSLNGTIQDPTFKEMRQSGEDLEGNTVRRIPKLYFTISPAVNITKEWRTYVNLNYYGMRYADNFNKQELPSFTEVGAGMSYQLGKIRFAVDATNIFNTIGLTEGDPRSGATGKDGIIMARPIMGAAARASITLDF</sequence>
<dbReference type="InterPro" id="IPR000531">
    <property type="entry name" value="Beta-barrel_TonB"/>
</dbReference>
<dbReference type="SUPFAM" id="SSF56935">
    <property type="entry name" value="Porins"/>
    <property type="match status" value="1"/>
</dbReference>
<evidence type="ECO:0000256" key="7">
    <source>
        <dbReference type="ARBA" id="ARBA00023004"/>
    </source>
</evidence>
<dbReference type="Gene3D" id="2.40.170.20">
    <property type="entry name" value="TonB-dependent receptor, beta-barrel domain"/>
    <property type="match status" value="1"/>
</dbReference>
<feature type="domain" description="TonB-dependent receptor plug" evidence="16">
    <location>
        <begin position="49"/>
        <end position="161"/>
    </location>
</feature>
<evidence type="ECO:0000256" key="5">
    <source>
        <dbReference type="ARBA" id="ARBA00022692"/>
    </source>
</evidence>
<dbReference type="GO" id="GO:0015344">
    <property type="term" value="F:siderophore uptake transmembrane transporter activity"/>
    <property type="evidence" value="ECO:0007669"/>
    <property type="project" value="TreeGrafter"/>
</dbReference>
<dbReference type="AlphaFoldDB" id="A0A840KF41"/>
<evidence type="ECO:0000256" key="8">
    <source>
        <dbReference type="ARBA" id="ARBA00023065"/>
    </source>
</evidence>
<evidence type="ECO:0000256" key="2">
    <source>
        <dbReference type="ARBA" id="ARBA00022448"/>
    </source>
</evidence>
<proteinExistence type="inferred from homology"/>
<organism evidence="17 18">
    <name type="scientific">Chryseobacterium defluvii</name>
    <dbReference type="NCBI Taxonomy" id="160396"/>
    <lineage>
        <taxon>Bacteria</taxon>
        <taxon>Pseudomonadati</taxon>
        <taxon>Bacteroidota</taxon>
        <taxon>Flavobacteriia</taxon>
        <taxon>Flavobacteriales</taxon>
        <taxon>Weeksellaceae</taxon>
        <taxon>Chryseobacterium group</taxon>
        <taxon>Chryseobacterium</taxon>
    </lineage>
</organism>
<evidence type="ECO:0000259" key="15">
    <source>
        <dbReference type="Pfam" id="PF00593"/>
    </source>
</evidence>
<keyword evidence="7" id="KW-0408">Iron</keyword>
<evidence type="ECO:0000313" key="17">
    <source>
        <dbReference type="EMBL" id="MBB4806344.1"/>
    </source>
</evidence>
<evidence type="ECO:0000256" key="3">
    <source>
        <dbReference type="ARBA" id="ARBA00022452"/>
    </source>
</evidence>
<dbReference type="GO" id="GO:0009279">
    <property type="term" value="C:cell outer membrane"/>
    <property type="evidence" value="ECO:0007669"/>
    <property type="project" value="UniProtKB-SubCell"/>
</dbReference>
<keyword evidence="11 12" id="KW-0998">Cell outer membrane</keyword>
<evidence type="ECO:0000256" key="12">
    <source>
        <dbReference type="PROSITE-ProRule" id="PRU01360"/>
    </source>
</evidence>
<comment type="subcellular location">
    <subcellularLocation>
        <location evidence="1 12">Cell outer membrane</location>
        <topology evidence="1 12">Multi-pass membrane protein</topology>
    </subcellularLocation>
</comment>
<dbReference type="RefSeq" id="WP_184187217.1">
    <property type="nucleotide sequence ID" value="NZ_JACHLE010000001.1"/>
</dbReference>
<reference evidence="17 18" key="1">
    <citation type="submission" date="2020-08" db="EMBL/GenBank/DDBJ databases">
        <title>Functional genomics of gut bacteria from endangered species of beetles.</title>
        <authorList>
            <person name="Carlos-Shanley C."/>
        </authorList>
    </citation>
    <scope>NUCLEOTIDE SEQUENCE [LARGE SCALE GENOMIC DNA]</scope>
    <source>
        <strain evidence="17 18">S00151</strain>
    </source>
</reference>
<evidence type="ECO:0000256" key="9">
    <source>
        <dbReference type="ARBA" id="ARBA00023077"/>
    </source>
</evidence>
<evidence type="ECO:0000256" key="6">
    <source>
        <dbReference type="ARBA" id="ARBA00022729"/>
    </source>
</evidence>
<keyword evidence="4" id="KW-0410">Iron transport</keyword>
<feature type="domain" description="TonB-dependent receptor-like beta-barrel" evidence="15">
    <location>
        <begin position="297"/>
        <end position="782"/>
    </location>
</feature>
<evidence type="ECO:0000256" key="11">
    <source>
        <dbReference type="ARBA" id="ARBA00023237"/>
    </source>
</evidence>
<dbReference type="InterPro" id="IPR039426">
    <property type="entry name" value="TonB-dep_rcpt-like"/>
</dbReference>
<evidence type="ECO:0000256" key="14">
    <source>
        <dbReference type="SAM" id="SignalP"/>
    </source>
</evidence>
<dbReference type="Proteomes" id="UP000592180">
    <property type="component" value="Unassembled WGS sequence"/>
</dbReference>
<dbReference type="InterPro" id="IPR036942">
    <property type="entry name" value="Beta-barrel_TonB_sf"/>
</dbReference>
<dbReference type="Pfam" id="PF07715">
    <property type="entry name" value="Plug"/>
    <property type="match status" value="1"/>
</dbReference>
<keyword evidence="18" id="KW-1185">Reference proteome</keyword>